<keyword evidence="3 8" id="KW-0540">Nuclease</keyword>
<comment type="catalytic activity">
    <reaction evidence="8">
        <text>Endonucleolytic cleavage of RNA, removing 5'-extranucleotides from tRNA precursor.</text>
        <dbReference type="EC" id="3.1.26.5"/>
    </reaction>
</comment>
<feature type="binding site" evidence="8">
    <location>
        <position position="90"/>
    </location>
    <ligand>
        <name>Zn(2+)</name>
        <dbReference type="ChEBI" id="CHEBI:29105"/>
    </ligand>
</feature>
<comment type="cofactor">
    <cofactor evidence="8">
        <name>Zn(2+)</name>
        <dbReference type="ChEBI" id="CHEBI:29105"/>
    </cofactor>
    <text evidence="8">Binds 1 zinc ion per subunit.</text>
</comment>
<protein>
    <recommendedName>
        <fullName evidence="8">Ribonuclease P protein component 4</fullName>
        <shortName evidence="8">RNase P component 4</shortName>
        <ecNumber evidence="8">3.1.26.5</ecNumber>
    </recommendedName>
    <alternativeName>
        <fullName evidence="8">Rpp21</fullName>
    </alternativeName>
</protein>
<dbReference type="InterPro" id="IPR016432">
    <property type="entry name" value="RNP4"/>
</dbReference>
<dbReference type="PIRSF" id="PIRSF004878">
    <property type="entry name" value="RNase_P_4"/>
    <property type="match status" value="1"/>
</dbReference>
<dbReference type="Proteomes" id="UP000320766">
    <property type="component" value="Unassembled WGS sequence"/>
</dbReference>
<dbReference type="Gene3D" id="1.20.5.420">
    <property type="entry name" value="Immunoglobulin FC, subunit C"/>
    <property type="match status" value="1"/>
</dbReference>
<evidence type="ECO:0000256" key="6">
    <source>
        <dbReference type="ARBA" id="ARBA00022801"/>
    </source>
</evidence>
<dbReference type="AlphaFoldDB" id="A0A520KV52"/>
<evidence type="ECO:0000256" key="7">
    <source>
        <dbReference type="ARBA" id="ARBA00022833"/>
    </source>
</evidence>
<dbReference type="GO" id="GO:0030677">
    <property type="term" value="C:ribonuclease P complex"/>
    <property type="evidence" value="ECO:0007669"/>
    <property type="project" value="UniProtKB-UniRule"/>
</dbReference>
<comment type="function">
    <text evidence="8">Part of ribonuclease P, a protein complex that generates mature tRNA molecules by cleaving their 5'-ends.</text>
</comment>
<evidence type="ECO:0000256" key="5">
    <source>
        <dbReference type="ARBA" id="ARBA00022759"/>
    </source>
</evidence>
<evidence type="ECO:0000256" key="4">
    <source>
        <dbReference type="ARBA" id="ARBA00022723"/>
    </source>
</evidence>
<keyword evidence="5 8" id="KW-0255">Endonuclease</keyword>
<comment type="similarity">
    <text evidence="8">Belongs to the eukaryotic/archaeal RNase P protein component 4 family.</text>
</comment>
<dbReference type="HAMAP" id="MF_00757">
    <property type="entry name" value="RNase_P_4"/>
    <property type="match status" value="1"/>
</dbReference>
<evidence type="ECO:0000256" key="1">
    <source>
        <dbReference type="ARBA" id="ARBA00022490"/>
    </source>
</evidence>
<evidence type="ECO:0000313" key="10">
    <source>
        <dbReference type="Proteomes" id="UP000320766"/>
    </source>
</evidence>
<name>A0A520KV52_9EURY</name>
<comment type="subcellular location">
    <subcellularLocation>
        <location evidence="8">Cytoplasm</location>
    </subcellularLocation>
</comment>
<keyword evidence="2 8" id="KW-0819">tRNA processing</keyword>
<feature type="binding site" evidence="8">
    <location>
        <position position="87"/>
    </location>
    <ligand>
        <name>Zn(2+)</name>
        <dbReference type="ChEBI" id="CHEBI:29105"/>
    </ligand>
</feature>
<keyword evidence="6 8" id="KW-0378">Hydrolase</keyword>
<evidence type="ECO:0000256" key="2">
    <source>
        <dbReference type="ARBA" id="ARBA00022694"/>
    </source>
</evidence>
<reference evidence="9 10" key="1">
    <citation type="journal article" date="2019" name="Nat. Microbiol.">
        <title>Wide diversity of methane and short-chain alkane metabolisms in uncultured archaea.</title>
        <authorList>
            <person name="Borrel G."/>
            <person name="Adam P.S."/>
            <person name="McKay L.J."/>
            <person name="Chen L.X."/>
            <person name="Sierra-Garcia I.N."/>
            <person name="Sieber C.M."/>
            <person name="Letourneur Q."/>
            <person name="Ghozlane A."/>
            <person name="Andersen G.L."/>
            <person name="Li W.J."/>
            <person name="Hallam S.J."/>
            <person name="Muyzer G."/>
            <person name="de Oliveira V.M."/>
            <person name="Inskeep W.P."/>
            <person name="Banfield J.F."/>
            <person name="Gribaldo S."/>
        </authorList>
    </citation>
    <scope>NUCLEOTIDE SEQUENCE [LARGE SCALE GENOMIC DNA]</scope>
    <source>
        <strain evidence="9">NM1b</strain>
    </source>
</reference>
<evidence type="ECO:0000256" key="3">
    <source>
        <dbReference type="ARBA" id="ARBA00022722"/>
    </source>
</evidence>
<comment type="caution">
    <text evidence="9">The sequence shown here is derived from an EMBL/GenBank/DDBJ whole genome shotgun (WGS) entry which is preliminary data.</text>
</comment>
<dbReference type="GO" id="GO:0008270">
    <property type="term" value="F:zinc ion binding"/>
    <property type="evidence" value="ECO:0007669"/>
    <property type="project" value="UniProtKB-UniRule"/>
</dbReference>
<dbReference type="InterPro" id="IPR007175">
    <property type="entry name" value="Rpr2/Snm1/Rpp21"/>
</dbReference>
<keyword evidence="4 8" id="KW-0479">Metal-binding</keyword>
<feature type="binding site" evidence="8">
    <location>
        <position position="61"/>
    </location>
    <ligand>
        <name>Zn(2+)</name>
        <dbReference type="ChEBI" id="CHEBI:29105"/>
    </ligand>
</feature>
<proteinExistence type="inferred from homology"/>
<dbReference type="PANTHER" id="PTHR14742">
    <property type="entry name" value="RIBONUCLEASE P SUBUNIT P21"/>
    <property type="match status" value="1"/>
</dbReference>
<dbReference type="Pfam" id="PF04032">
    <property type="entry name" value="Rpr2"/>
    <property type="match status" value="1"/>
</dbReference>
<gene>
    <name evidence="8" type="primary">rnp4</name>
    <name evidence="9" type="ORF">EF807_07285</name>
</gene>
<accession>A0A520KV52</accession>
<dbReference type="EMBL" id="RXIL01000132">
    <property type="protein sequence ID" value="RZN67706.1"/>
    <property type="molecule type" value="Genomic_DNA"/>
</dbReference>
<evidence type="ECO:0000256" key="8">
    <source>
        <dbReference type="HAMAP-Rule" id="MF_00757"/>
    </source>
</evidence>
<dbReference type="GO" id="GO:0005737">
    <property type="term" value="C:cytoplasm"/>
    <property type="evidence" value="ECO:0007669"/>
    <property type="project" value="UniProtKB-SubCell"/>
</dbReference>
<keyword evidence="1 8" id="KW-0963">Cytoplasm</keyword>
<dbReference type="GO" id="GO:0004526">
    <property type="term" value="F:ribonuclease P activity"/>
    <property type="evidence" value="ECO:0007669"/>
    <property type="project" value="UniProtKB-UniRule"/>
</dbReference>
<dbReference type="Gene3D" id="6.20.50.20">
    <property type="match status" value="1"/>
</dbReference>
<feature type="binding site" evidence="8">
    <location>
        <position position="64"/>
    </location>
    <ligand>
        <name>Zn(2+)</name>
        <dbReference type="ChEBI" id="CHEBI:29105"/>
    </ligand>
</feature>
<comment type="subunit">
    <text evidence="8">Consists of a catalytic RNA component and at least 4-5 protein subunits.</text>
</comment>
<sequence>MRREKILRRDMAKERIGILFKMAEKTFDESPKMSDHYIGIARKISMRYNVRFDKEQRRRICHRCYSFLVPGANCRVRIGGKHVTVSCLNCGGCMRYQYNTRRI</sequence>
<organism evidence="9 10">
    <name type="scientific">Candidatus Methanolliviera hydrocarbonicum</name>
    <dbReference type="NCBI Taxonomy" id="2491085"/>
    <lineage>
        <taxon>Archaea</taxon>
        <taxon>Methanobacteriati</taxon>
        <taxon>Methanobacteriota</taxon>
        <taxon>Candidatus Methanoliparia</taxon>
        <taxon>Candidatus Methanoliparales</taxon>
        <taxon>Candidatus Methanollivieraceae</taxon>
        <taxon>Candidatus Methanolliviera</taxon>
    </lineage>
</organism>
<keyword evidence="7 8" id="KW-0862">Zinc</keyword>
<dbReference type="GO" id="GO:0001682">
    <property type="term" value="P:tRNA 5'-leader removal"/>
    <property type="evidence" value="ECO:0007669"/>
    <property type="project" value="UniProtKB-UniRule"/>
</dbReference>
<evidence type="ECO:0000313" key="9">
    <source>
        <dbReference type="EMBL" id="RZN67706.1"/>
    </source>
</evidence>
<dbReference type="PANTHER" id="PTHR14742:SF0">
    <property type="entry name" value="RIBONUCLEASE P PROTEIN SUBUNIT P21"/>
    <property type="match status" value="1"/>
</dbReference>
<dbReference type="EC" id="3.1.26.5" evidence="8"/>